<dbReference type="Proteomes" id="UP000315995">
    <property type="component" value="Chromosome"/>
</dbReference>
<protein>
    <submittedName>
        <fullName evidence="1">Uncharacterized protein</fullName>
    </submittedName>
</protein>
<organism evidence="1 2">
    <name type="scientific">Persicimonas caeni</name>
    <dbReference type="NCBI Taxonomy" id="2292766"/>
    <lineage>
        <taxon>Bacteria</taxon>
        <taxon>Deltaproteobacteria</taxon>
        <taxon>Bradymonadales</taxon>
        <taxon>Bradymonadaceae</taxon>
        <taxon>Persicimonas</taxon>
    </lineage>
</organism>
<keyword evidence="2" id="KW-1185">Reference proteome</keyword>
<dbReference type="AlphaFoldDB" id="A0A4Y6PPN5"/>
<dbReference type="OrthoDB" id="5504503at2"/>
<evidence type="ECO:0000313" key="1">
    <source>
        <dbReference type="EMBL" id="QDG50059.1"/>
    </source>
</evidence>
<accession>A0A4Y6PPN5</accession>
<name>A0A4Y6PPN5_PERCE</name>
<dbReference type="RefSeq" id="WP_141196555.1">
    <property type="nucleotide sequence ID" value="NZ_CP041186.1"/>
</dbReference>
<proteinExistence type="predicted"/>
<sequence>MSEDGKNEFADRPDTYTRLNAIADKGYIVVVTRAYGPDGESLINQDGPKFSGEPGVSLRVKQGDKEDIVTLSPFFGDPSKENSVEFESGKRCELTCPKSGTPLDPIPGMVSDDGGHYYAIYLTPKLEKGELVAISDVWGDTNSRILSEGELLKLYAESEPIEE</sequence>
<accession>A0A5B8Y068</accession>
<gene>
    <name evidence="1" type="ORF">FIV42_04695</name>
</gene>
<dbReference type="EMBL" id="CP041186">
    <property type="protein sequence ID" value="QDG50059.1"/>
    <property type="molecule type" value="Genomic_DNA"/>
</dbReference>
<evidence type="ECO:0000313" key="2">
    <source>
        <dbReference type="Proteomes" id="UP000315995"/>
    </source>
</evidence>
<reference evidence="1 2" key="1">
    <citation type="submission" date="2019-06" db="EMBL/GenBank/DDBJ databases">
        <title>Persicimonas caeni gen. nov., sp. nov., a predatory bacterium isolated from solar saltern.</title>
        <authorList>
            <person name="Wang S."/>
        </authorList>
    </citation>
    <scope>NUCLEOTIDE SEQUENCE [LARGE SCALE GENOMIC DNA]</scope>
    <source>
        <strain evidence="1 2">YN101</strain>
    </source>
</reference>